<organism evidence="2 3">
    <name type="scientific">Trypanosoma conorhini</name>
    <dbReference type="NCBI Taxonomy" id="83891"/>
    <lineage>
        <taxon>Eukaryota</taxon>
        <taxon>Discoba</taxon>
        <taxon>Euglenozoa</taxon>
        <taxon>Kinetoplastea</taxon>
        <taxon>Metakinetoplastina</taxon>
        <taxon>Trypanosomatida</taxon>
        <taxon>Trypanosomatidae</taxon>
        <taxon>Trypanosoma</taxon>
    </lineage>
</organism>
<dbReference type="AlphaFoldDB" id="A0A3R7KX61"/>
<dbReference type="EMBL" id="MKKU01000279">
    <property type="protein sequence ID" value="RNF16914.1"/>
    <property type="molecule type" value="Genomic_DNA"/>
</dbReference>
<reference evidence="2 3" key="1">
    <citation type="journal article" date="2018" name="BMC Genomics">
        <title>Genomic comparison of Trypanosoma conorhini and Trypanosoma rangeli to Trypanosoma cruzi strains of high and low virulence.</title>
        <authorList>
            <person name="Bradwell K.R."/>
            <person name="Koparde V.N."/>
            <person name="Matveyev A.V."/>
            <person name="Serrano M.G."/>
            <person name="Alves J.M."/>
            <person name="Parikh H."/>
            <person name="Huang B."/>
            <person name="Lee V."/>
            <person name="Espinosa-Alvarez O."/>
            <person name="Ortiz P.A."/>
            <person name="Costa-Martins A.G."/>
            <person name="Teixeira M.M."/>
            <person name="Buck G.A."/>
        </authorList>
    </citation>
    <scope>NUCLEOTIDE SEQUENCE [LARGE SCALE GENOMIC DNA]</scope>
    <source>
        <strain evidence="2 3">025E</strain>
    </source>
</reference>
<dbReference type="GeneID" id="40318621"/>
<evidence type="ECO:0000256" key="1">
    <source>
        <dbReference type="SAM" id="MobiDB-lite"/>
    </source>
</evidence>
<comment type="caution">
    <text evidence="2">The sequence shown here is derived from an EMBL/GenBank/DDBJ whole genome shotgun (WGS) entry which is preliminary data.</text>
</comment>
<evidence type="ECO:0000313" key="2">
    <source>
        <dbReference type="EMBL" id="RNF16914.1"/>
    </source>
</evidence>
<evidence type="ECO:0000313" key="3">
    <source>
        <dbReference type="Proteomes" id="UP000284403"/>
    </source>
</evidence>
<protein>
    <submittedName>
        <fullName evidence="2">Uncharacterized protein</fullName>
    </submittedName>
</protein>
<proteinExistence type="predicted"/>
<dbReference type="Proteomes" id="UP000284403">
    <property type="component" value="Unassembled WGS sequence"/>
</dbReference>
<keyword evidence="3" id="KW-1185">Reference proteome</keyword>
<name>A0A3R7KX61_9TRYP</name>
<dbReference type="RefSeq" id="XP_029227963.1">
    <property type="nucleotide sequence ID" value="XM_029371914.1"/>
</dbReference>
<accession>A0A3R7KX61</accession>
<feature type="region of interest" description="Disordered" evidence="1">
    <location>
        <begin position="82"/>
        <end position="102"/>
    </location>
</feature>
<sequence>MSWCRGIKGPHTSCSSCGLPSGIHVSENAVKKLNFTRFTTARLHSSCVYGTTFAASSPGTSTLQGHLGQCFAGRRSCHDLGFPPRWKNDREPSPARQQCKPS</sequence>
<gene>
    <name evidence="2" type="ORF">Tco025E_05010</name>
</gene>